<reference evidence="2" key="1">
    <citation type="submission" date="2014-11" db="EMBL/GenBank/DDBJ databases">
        <title>Xylella fastidiosa Hib4 Genome Sequencing.</title>
        <authorList>
            <person name="Pierry P.M."/>
            <person name="da Silva A.M."/>
        </authorList>
    </citation>
    <scope>NUCLEOTIDE SEQUENCE [LARGE SCALE GENOMIC DNA]</scope>
    <source>
        <strain evidence="2">Hib4</strain>
    </source>
</reference>
<accession>A0ABD7BYZ3</accession>
<name>A0ABD7BYZ3_XYLFS</name>
<protein>
    <submittedName>
        <fullName evidence="1">Uncharacterized protein</fullName>
    </submittedName>
</protein>
<dbReference type="Proteomes" id="UP000196980">
    <property type="component" value="Chromosome"/>
</dbReference>
<dbReference type="KEGG" id="xfh:XFHB_13675"/>
<proteinExistence type="predicted"/>
<organism evidence="1 2">
    <name type="scientific">Xylella fastidiosa</name>
    <dbReference type="NCBI Taxonomy" id="2371"/>
    <lineage>
        <taxon>Bacteria</taxon>
        <taxon>Pseudomonadati</taxon>
        <taxon>Pseudomonadota</taxon>
        <taxon>Gammaproteobacteria</taxon>
        <taxon>Lysobacterales</taxon>
        <taxon>Lysobacteraceae</taxon>
        <taxon>Xylella</taxon>
    </lineage>
</organism>
<dbReference type="AlphaFoldDB" id="A0ABD7BYZ3"/>
<evidence type="ECO:0000313" key="1">
    <source>
        <dbReference type="EMBL" id="QPB72700.1"/>
    </source>
</evidence>
<dbReference type="EMBL" id="CP009885">
    <property type="protein sequence ID" value="QPB72700.1"/>
    <property type="molecule type" value="Genomic_DNA"/>
</dbReference>
<sequence length="47" mass="5347">MMIENSGPGPEHLALEEDVKGVQKRLKNVDKAMKKLDKPNDDFKRPV</sequence>
<gene>
    <name evidence="1" type="ORF">XFHB_13675</name>
</gene>
<evidence type="ECO:0000313" key="2">
    <source>
        <dbReference type="Proteomes" id="UP000196980"/>
    </source>
</evidence>